<organism evidence="2 3">
    <name type="scientific">Gossypium schwendimanii</name>
    <name type="common">Cotton</name>
    <dbReference type="NCBI Taxonomy" id="34291"/>
    <lineage>
        <taxon>Eukaryota</taxon>
        <taxon>Viridiplantae</taxon>
        <taxon>Streptophyta</taxon>
        <taxon>Embryophyta</taxon>
        <taxon>Tracheophyta</taxon>
        <taxon>Spermatophyta</taxon>
        <taxon>Magnoliopsida</taxon>
        <taxon>eudicotyledons</taxon>
        <taxon>Gunneridae</taxon>
        <taxon>Pentapetalae</taxon>
        <taxon>rosids</taxon>
        <taxon>malvids</taxon>
        <taxon>Malvales</taxon>
        <taxon>Malvaceae</taxon>
        <taxon>Malvoideae</taxon>
        <taxon>Gossypium</taxon>
    </lineage>
</organism>
<reference evidence="2 3" key="1">
    <citation type="journal article" date="2019" name="Genome Biol. Evol.">
        <title>Insights into the evolution of the New World diploid cottons (Gossypium, subgenus Houzingenia) based on genome sequencing.</title>
        <authorList>
            <person name="Grover C.E."/>
            <person name="Arick M.A. 2nd"/>
            <person name="Thrash A."/>
            <person name="Conover J.L."/>
            <person name="Sanders W.S."/>
            <person name="Peterson D.G."/>
            <person name="Frelichowski J.E."/>
            <person name="Scheffler J.A."/>
            <person name="Scheffler B.E."/>
            <person name="Wendel J.F."/>
        </authorList>
    </citation>
    <scope>NUCLEOTIDE SEQUENCE [LARGE SCALE GENOMIC DNA]</scope>
    <source>
        <strain evidence="2">1</strain>
        <tissue evidence="2">Leaf</tissue>
    </source>
</reference>
<dbReference type="InterPro" id="IPR040256">
    <property type="entry name" value="At4g02000-like"/>
</dbReference>
<evidence type="ECO:0008006" key="4">
    <source>
        <dbReference type="Google" id="ProtNLM"/>
    </source>
</evidence>
<sequence>MAKTVIVKLLRWRITFNALLNKDDYNDILTKGPWVIFRQYLTVRPWSLGFLVEQNEIDTQVVWVRLPGLSEGYYTSFILKAIGQVTGSVIKINRNIVHAKIGRFAHMTICVDLKKPLLSKIKIDGQTQRVEYESLPNCQNPRLAAEGGGRELRTLDVSGMPPTAKSKNNEGARVEESVPWGRFPSLGKTGEGYVAIPNIWRLDSDSRGRDLKNMFFLPSLATVRGGADAGDRNQAWWPSV</sequence>
<dbReference type="Proteomes" id="UP000593576">
    <property type="component" value="Unassembled WGS sequence"/>
</dbReference>
<evidence type="ECO:0000256" key="1">
    <source>
        <dbReference type="SAM" id="MobiDB-lite"/>
    </source>
</evidence>
<keyword evidence="3" id="KW-1185">Reference proteome</keyword>
<dbReference type="OrthoDB" id="1926761at2759"/>
<dbReference type="EMBL" id="JABFAF010000007">
    <property type="protein sequence ID" value="MBA0860805.1"/>
    <property type="molecule type" value="Genomic_DNA"/>
</dbReference>
<dbReference type="PANTHER" id="PTHR31286:SF99">
    <property type="entry name" value="DUF4283 DOMAIN-CONTAINING PROTEIN"/>
    <property type="match status" value="1"/>
</dbReference>
<evidence type="ECO:0000313" key="3">
    <source>
        <dbReference type="Proteomes" id="UP000593576"/>
    </source>
</evidence>
<accession>A0A7J9LPT3</accession>
<dbReference type="AlphaFoldDB" id="A0A7J9LPT3"/>
<proteinExistence type="predicted"/>
<feature type="region of interest" description="Disordered" evidence="1">
    <location>
        <begin position="154"/>
        <end position="173"/>
    </location>
</feature>
<protein>
    <recommendedName>
        <fullName evidence="4">DUF4283 domain-containing protein</fullName>
    </recommendedName>
</protein>
<name>A0A7J9LPT3_GOSSC</name>
<comment type="caution">
    <text evidence="2">The sequence shown here is derived from an EMBL/GenBank/DDBJ whole genome shotgun (WGS) entry which is preliminary data.</text>
</comment>
<feature type="non-terminal residue" evidence="2">
    <location>
        <position position="1"/>
    </location>
</feature>
<dbReference type="PANTHER" id="PTHR31286">
    <property type="entry name" value="GLYCINE-RICH CELL WALL STRUCTURAL PROTEIN 1.8-LIKE"/>
    <property type="match status" value="1"/>
</dbReference>
<evidence type="ECO:0000313" key="2">
    <source>
        <dbReference type="EMBL" id="MBA0860805.1"/>
    </source>
</evidence>
<gene>
    <name evidence="2" type="ORF">Goshw_021430</name>
</gene>